<dbReference type="EMBL" id="CAXAMN010007947">
    <property type="protein sequence ID" value="CAK9023449.1"/>
    <property type="molecule type" value="Genomic_DNA"/>
</dbReference>
<evidence type="ECO:0000256" key="1">
    <source>
        <dbReference type="SAM" id="MobiDB-lite"/>
    </source>
</evidence>
<evidence type="ECO:0000313" key="3">
    <source>
        <dbReference type="Proteomes" id="UP001642484"/>
    </source>
</evidence>
<feature type="region of interest" description="Disordered" evidence="1">
    <location>
        <begin position="530"/>
        <end position="608"/>
    </location>
</feature>
<feature type="compositionally biased region" description="Pro residues" evidence="1">
    <location>
        <begin position="548"/>
        <end position="563"/>
    </location>
</feature>
<keyword evidence="3" id="KW-1185">Reference proteome</keyword>
<evidence type="ECO:0000313" key="2">
    <source>
        <dbReference type="EMBL" id="CAK9023449.1"/>
    </source>
</evidence>
<dbReference type="Proteomes" id="UP001642484">
    <property type="component" value="Unassembled WGS sequence"/>
</dbReference>
<organism evidence="2 3">
    <name type="scientific">Durusdinium trenchii</name>
    <dbReference type="NCBI Taxonomy" id="1381693"/>
    <lineage>
        <taxon>Eukaryota</taxon>
        <taxon>Sar</taxon>
        <taxon>Alveolata</taxon>
        <taxon>Dinophyceae</taxon>
        <taxon>Suessiales</taxon>
        <taxon>Symbiodiniaceae</taxon>
        <taxon>Durusdinium</taxon>
    </lineage>
</organism>
<protein>
    <submittedName>
        <fullName evidence="2">Uncharacterized protein</fullName>
    </submittedName>
</protein>
<gene>
    <name evidence="2" type="ORF">CCMP2556_LOCUS15232</name>
</gene>
<reference evidence="2 3" key="1">
    <citation type="submission" date="2024-02" db="EMBL/GenBank/DDBJ databases">
        <authorList>
            <person name="Chen Y."/>
            <person name="Shah S."/>
            <person name="Dougan E. K."/>
            <person name="Thang M."/>
            <person name="Chan C."/>
        </authorList>
    </citation>
    <scope>NUCLEOTIDE SEQUENCE [LARGE SCALE GENOMIC DNA]</scope>
</reference>
<accession>A0ABP0KA63</accession>
<name>A0ABP0KA63_9DINO</name>
<proteinExistence type="predicted"/>
<feature type="compositionally biased region" description="Basic residues" evidence="1">
    <location>
        <begin position="388"/>
        <end position="400"/>
    </location>
</feature>
<feature type="compositionally biased region" description="Low complexity" evidence="1">
    <location>
        <begin position="401"/>
        <end position="416"/>
    </location>
</feature>
<sequence>MAVRLLEELAGKVAESQGDRMGVLQGALPAWLEYVQSLDDAQAVEGYLETAPHGLQHAESDAVRSAVIRKLKSARACGARRKQQDYFCFPRYLTLEEWGRISSSPTERVASEVLADVLYARMGLRAPTEATYAMCVAVLAHTHGHLRDTTFQLGTLLQTMKQAWRAHFRRHDVKGEDECLLELLPKESSQIPLAAKERLNLEALTPEDRMPVSWAQLTAFAPRVRLRQSRPETREQAWMPQLAELVSQLRARDDGGLRNLKIFPRTDGGQMAPLALGDAGQDRTGSLQEVAVQSLRDLPGPPAASHREAAGQVLMIHAEPSVAGDGQCAVVPLLPGPSLEVQETQTETPPPVEDEVKAGGQFLQQAEALLRARAQKRTATEDQASAKPKGKGKAKAKAKSGAKQAAAKSKAAAGRGPAKRPATRQAQKSVAGAQASDGDQAKPGNITFEAKGWGPCKAEFYTHKSYIRHMVDGRLRMIIGSTATGHASICRNLVRHVKSGKTREALTLIRDRMVQERAATCRTEAVHAVPRAVSTRVPEESEGSTSPANPPPGVTPKAVPPAAPKAAAPVEPVPPAAAKERAASPTDVSDSESAEPKGRAKGASVRCEHCWRQVAKSGLAMH</sequence>
<comment type="caution">
    <text evidence="2">The sequence shown here is derived from an EMBL/GenBank/DDBJ whole genome shotgun (WGS) entry which is preliminary data.</text>
</comment>
<feature type="region of interest" description="Disordered" evidence="1">
    <location>
        <begin position="372"/>
        <end position="447"/>
    </location>
</feature>